<protein>
    <submittedName>
        <fullName evidence="2">Uncharacterized protein</fullName>
    </submittedName>
</protein>
<evidence type="ECO:0000256" key="1">
    <source>
        <dbReference type="SAM" id="Phobius"/>
    </source>
</evidence>
<keyword evidence="1" id="KW-0472">Membrane</keyword>
<reference evidence="2 3" key="1">
    <citation type="journal article" date="2015" name="Genome Biol. Evol.">
        <title>Phylogenomic analyses indicate that early fungi evolved digesting cell walls of algal ancestors of land plants.</title>
        <authorList>
            <person name="Chang Y."/>
            <person name="Wang S."/>
            <person name="Sekimoto S."/>
            <person name="Aerts A.L."/>
            <person name="Choi C."/>
            <person name="Clum A."/>
            <person name="LaButti K.M."/>
            <person name="Lindquist E.A."/>
            <person name="Yee Ngan C."/>
            <person name="Ohm R.A."/>
            <person name="Salamov A.A."/>
            <person name="Grigoriev I.V."/>
            <person name="Spatafora J.W."/>
            <person name="Berbee M.L."/>
        </authorList>
    </citation>
    <scope>NUCLEOTIDE SEQUENCE [LARGE SCALE GENOMIC DNA]</scope>
    <source>
        <strain evidence="2 3">NRRL 28638</strain>
    </source>
</reference>
<feature type="transmembrane region" description="Helical" evidence="1">
    <location>
        <begin position="67"/>
        <end position="87"/>
    </location>
</feature>
<dbReference type="Proteomes" id="UP000070444">
    <property type="component" value="Unassembled WGS sequence"/>
</dbReference>
<feature type="transmembrane region" description="Helical" evidence="1">
    <location>
        <begin position="120"/>
        <end position="144"/>
    </location>
</feature>
<keyword evidence="3" id="KW-1185">Reference proteome</keyword>
<proteinExistence type="predicted"/>
<keyword evidence="1" id="KW-0812">Transmembrane</keyword>
<accession>A0A137P393</accession>
<evidence type="ECO:0000313" key="3">
    <source>
        <dbReference type="Proteomes" id="UP000070444"/>
    </source>
</evidence>
<evidence type="ECO:0000313" key="2">
    <source>
        <dbReference type="EMBL" id="KXN69391.1"/>
    </source>
</evidence>
<gene>
    <name evidence="2" type="ORF">CONCODRAFT_8184</name>
</gene>
<feature type="transmembrane region" description="Helical" evidence="1">
    <location>
        <begin position="6"/>
        <end position="26"/>
    </location>
</feature>
<name>A0A137P393_CONC2</name>
<dbReference type="EMBL" id="KQ964536">
    <property type="protein sequence ID" value="KXN69391.1"/>
    <property type="molecule type" value="Genomic_DNA"/>
</dbReference>
<feature type="transmembrane region" description="Helical" evidence="1">
    <location>
        <begin position="93"/>
        <end position="113"/>
    </location>
</feature>
<organism evidence="2 3">
    <name type="scientific">Conidiobolus coronatus (strain ATCC 28846 / CBS 209.66 / NRRL 28638)</name>
    <name type="common">Delacroixia coronata</name>
    <dbReference type="NCBI Taxonomy" id="796925"/>
    <lineage>
        <taxon>Eukaryota</taxon>
        <taxon>Fungi</taxon>
        <taxon>Fungi incertae sedis</taxon>
        <taxon>Zoopagomycota</taxon>
        <taxon>Entomophthoromycotina</taxon>
        <taxon>Entomophthoromycetes</taxon>
        <taxon>Entomophthorales</taxon>
        <taxon>Ancylistaceae</taxon>
        <taxon>Conidiobolus</taxon>
    </lineage>
</organism>
<sequence>MVPDVYKIPFASAFVIFLIWFIVNLVHQFSTFKTTKSDTVETPADATTTTAHTSTFGYRAGEANRTLLDGLYLLSIAVIFNVFMLGNKASNDTFSLIAMFALIFAGGSHFAGIRIAAKGLWIVFLLAIFALFVTAFATPGPAWYYPGYYPYGPNGNPALNPALNPAANPAVNPAVNG</sequence>
<keyword evidence="1" id="KW-1133">Transmembrane helix</keyword>
<dbReference type="AlphaFoldDB" id="A0A137P393"/>